<dbReference type="PANTHER" id="PTHR11638">
    <property type="entry name" value="ATP-DEPENDENT CLP PROTEASE"/>
    <property type="match status" value="1"/>
</dbReference>
<dbReference type="Gene3D" id="3.40.50.300">
    <property type="entry name" value="P-loop containing nucleotide triphosphate hydrolases"/>
    <property type="match status" value="1"/>
</dbReference>
<organism evidence="4">
    <name type="scientific">human gut metagenome</name>
    <dbReference type="NCBI Taxonomy" id="408170"/>
    <lineage>
        <taxon>unclassified sequences</taxon>
        <taxon>metagenomes</taxon>
        <taxon>organismal metagenomes</taxon>
    </lineage>
</organism>
<evidence type="ECO:0000256" key="1">
    <source>
        <dbReference type="ARBA" id="ARBA00022741"/>
    </source>
</evidence>
<dbReference type="InterPro" id="IPR050130">
    <property type="entry name" value="ClpA_ClpB"/>
</dbReference>
<dbReference type="AlphaFoldDB" id="K1RZB4"/>
<dbReference type="Pfam" id="PF00004">
    <property type="entry name" value="AAA"/>
    <property type="match status" value="1"/>
</dbReference>
<dbReference type="CDD" id="cd00009">
    <property type="entry name" value="AAA"/>
    <property type="match status" value="1"/>
</dbReference>
<keyword evidence="1" id="KW-0547">Nucleotide-binding</keyword>
<dbReference type="GO" id="GO:0034605">
    <property type="term" value="P:cellular response to heat"/>
    <property type="evidence" value="ECO:0007669"/>
    <property type="project" value="TreeGrafter"/>
</dbReference>
<evidence type="ECO:0000256" key="2">
    <source>
        <dbReference type="ARBA" id="ARBA00022840"/>
    </source>
</evidence>
<dbReference type="SUPFAM" id="SSF52540">
    <property type="entry name" value="P-loop containing nucleoside triphosphate hydrolases"/>
    <property type="match status" value="1"/>
</dbReference>
<dbReference type="GO" id="GO:0005737">
    <property type="term" value="C:cytoplasm"/>
    <property type="evidence" value="ECO:0007669"/>
    <property type="project" value="TreeGrafter"/>
</dbReference>
<evidence type="ECO:0000313" key="4">
    <source>
        <dbReference type="EMBL" id="EKC48454.1"/>
    </source>
</evidence>
<accession>K1RZB4</accession>
<dbReference type="GO" id="GO:0016887">
    <property type="term" value="F:ATP hydrolysis activity"/>
    <property type="evidence" value="ECO:0007669"/>
    <property type="project" value="InterPro"/>
</dbReference>
<dbReference type="InterPro" id="IPR027417">
    <property type="entry name" value="P-loop_NTPase"/>
</dbReference>
<dbReference type="InterPro" id="IPR003959">
    <property type="entry name" value="ATPase_AAA_core"/>
</dbReference>
<feature type="domain" description="AAA+ ATPase" evidence="3">
    <location>
        <begin position="68"/>
        <end position="208"/>
    </location>
</feature>
<protein>
    <submittedName>
        <fullName evidence="4">ATPase AAA-2 domain-containing protein</fullName>
    </submittedName>
</protein>
<dbReference type="InterPro" id="IPR003593">
    <property type="entry name" value="AAA+_ATPase"/>
</dbReference>
<comment type="caution">
    <text evidence="4">The sequence shown here is derived from an EMBL/GenBank/DDBJ whole genome shotgun (WGS) entry which is preliminary data.</text>
</comment>
<keyword evidence="2" id="KW-0067">ATP-binding</keyword>
<proteinExistence type="predicted"/>
<dbReference type="EMBL" id="AJWZ01010440">
    <property type="protein sequence ID" value="EKC48454.1"/>
    <property type="molecule type" value="Genomic_DNA"/>
</dbReference>
<evidence type="ECO:0000259" key="3">
    <source>
        <dbReference type="SMART" id="SM00382"/>
    </source>
</evidence>
<dbReference type="GO" id="GO:0005524">
    <property type="term" value="F:ATP binding"/>
    <property type="evidence" value="ECO:0007669"/>
    <property type="project" value="UniProtKB-KW"/>
</dbReference>
<dbReference type="PANTHER" id="PTHR11638:SF18">
    <property type="entry name" value="HEAT SHOCK PROTEIN 104"/>
    <property type="match status" value="1"/>
</dbReference>
<gene>
    <name evidence="4" type="ORF">OBE_15192</name>
</gene>
<sequence>MNEEITRLTKMNQNINSNGEQNTYDIKSKRISILDTYGENFIKKEFITNPAIGREKELKELMLILLTPDKSAILTGKPGVGKTSIVEGLAYLIQKRQVPNQLLNYQIIKVNTSALLGIDPVTGESKIQNLIEELKNYEHLILFIDEIHTLMGSKGEALDFANMFKPGLDRGDIKVIGATTTEEYERYILRDKAFVRRFQKVIVEEPTREQNIQICLGTLPKIEKKTGAEMMYSNFVKQTMMEFLTDITSEYKRVYEIGSRYPDVTLTLIQDAFSYAMFDNRKYVNVLDFRKAIENCKNIYPDVITKSLPIFDETFRGEIEDARLNMIN</sequence>
<dbReference type="SMART" id="SM00382">
    <property type="entry name" value="AAA"/>
    <property type="match status" value="1"/>
</dbReference>
<reference evidence="4" key="1">
    <citation type="journal article" date="2013" name="Environ. Microbiol.">
        <title>Microbiota from the distal guts of lean and obese adolescents exhibit partial functional redundancy besides clear differences in community structure.</title>
        <authorList>
            <person name="Ferrer M."/>
            <person name="Ruiz A."/>
            <person name="Lanza F."/>
            <person name="Haange S.B."/>
            <person name="Oberbach A."/>
            <person name="Till H."/>
            <person name="Bargiela R."/>
            <person name="Campoy C."/>
            <person name="Segura M.T."/>
            <person name="Richter M."/>
            <person name="von Bergen M."/>
            <person name="Seifert J."/>
            <person name="Suarez A."/>
        </authorList>
    </citation>
    <scope>NUCLEOTIDE SEQUENCE</scope>
</reference>
<name>K1RZB4_9ZZZZ</name>